<name>A0A921EAT4_9BACT</name>
<dbReference type="CDD" id="cd00761">
    <property type="entry name" value="Glyco_tranf_GTA_type"/>
    <property type="match status" value="1"/>
</dbReference>
<dbReference type="InterPro" id="IPR029044">
    <property type="entry name" value="Nucleotide-diphossugar_trans"/>
</dbReference>
<dbReference type="PANTHER" id="PTHR43685:SF2">
    <property type="entry name" value="GLYCOSYLTRANSFERASE 2-LIKE DOMAIN-CONTAINING PROTEIN"/>
    <property type="match status" value="1"/>
</dbReference>
<accession>A0A921EAT4</accession>
<evidence type="ECO:0000313" key="3">
    <source>
        <dbReference type="Proteomes" id="UP000711407"/>
    </source>
</evidence>
<feature type="domain" description="Glycosyltransferase 2-like" evidence="1">
    <location>
        <begin position="5"/>
        <end position="134"/>
    </location>
</feature>
<dbReference type="AlphaFoldDB" id="A0A921EAT4"/>
<dbReference type="Gene3D" id="3.90.550.10">
    <property type="entry name" value="Spore Coat Polysaccharide Biosynthesis Protein SpsA, Chain A"/>
    <property type="match status" value="1"/>
</dbReference>
<keyword evidence="2" id="KW-0328">Glycosyltransferase</keyword>
<dbReference type="Proteomes" id="UP000711407">
    <property type="component" value="Unassembled WGS sequence"/>
</dbReference>
<dbReference type="SUPFAM" id="SSF53448">
    <property type="entry name" value="Nucleotide-diphospho-sugar transferases"/>
    <property type="match status" value="1"/>
</dbReference>
<dbReference type="InterPro" id="IPR050834">
    <property type="entry name" value="Glycosyltransf_2"/>
</dbReference>
<dbReference type="InterPro" id="IPR001173">
    <property type="entry name" value="Glyco_trans_2-like"/>
</dbReference>
<dbReference type="EC" id="2.4.-.-" evidence="2"/>
<dbReference type="PANTHER" id="PTHR43685">
    <property type="entry name" value="GLYCOSYLTRANSFERASE"/>
    <property type="match status" value="1"/>
</dbReference>
<dbReference type="Pfam" id="PF00535">
    <property type="entry name" value="Glycos_transf_2"/>
    <property type="match status" value="1"/>
</dbReference>
<organism evidence="2 3">
    <name type="scientific">Candidatus Amulumruptor caecigallinarius</name>
    <dbReference type="NCBI Taxonomy" id="2109911"/>
    <lineage>
        <taxon>Bacteria</taxon>
        <taxon>Pseudomonadati</taxon>
        <taxon>Bacteroidota</taxon>
        <taxon>Bacteroidia</taxon>
        <taxon>Bacteroidales</taxon>
        <taxon>Muribaculaceae</taxon>
        <taxon>Candidatus Amulumruptor</taxon>
    </lineage>
</organism>
<reference evidence="2" key="2">
    <citation type="submission" date="2021-09" db="EMBL/GenBank/DDBJ databases">
        <authorList>
            <person name="Gilroy R."/>
        </authorList>
    </citation>
    <scope>NUCLEOTIDE SEQUENCE</scope>
    <source>
        <strain evidence="2">4100</strain>
    </source>
</reference>
<sequence>MDLTLAICVYDKEEWIAETLDSVMSQTVRDFNLLIIDDASTDRSVEMVEAYFRQSPRQYTLIRLESNHGIGYCRYLAEREASTRYLMFLDSDDVLLPTAIAKMWEKIQSDSDLMAVGCHLAYVDQNTSLIGGGLYLGATSKEEFYEKAAAKKLIFMQPTAIYDREAALSVGGYSVEGFPEGPVRYQDFCEDLDLWTRMSDLYTEGKAIIVIPEVLAYYRKLGSGLSSNTLPMLLKMRWVKQCLLDRREGRKPLCFKDWMESYPAKDMSKLRKEAKATDYLRRGALRIHRGNPFGVFDILYSILLKPGYFADKLHKNLLNR</sequence>
<dbReference type="EMBL" id="DYXT01000048">
    <property type="protein sequence ID" value="HJE39936.1"/>
    <property type="molecule type" value="Genomic_DNA"/>
</dbReference>
<reference evidence="2" key="1">
    <citation type="journal article" date="2021" name="PeerJ">
        <title>Extensive microbial diversity within the chicken gut microbiome revealed by metagenomics and culture.</title>
        <authorList>
            <person name="Gilroy R."/>
            <person name="Ravi A."/>
            <person name="Getino M."/>
            <person name="Pursley I."/>
            <person name="Horton D.L."/>
            <person name="Alikhan N.F."/>
            <person name="Baker D."/>
            <person name="Gharbi K."/>
            <person name="Hall N."/>
            <person name="Watson M."/>
            <person name="Adriaenssens E.M."/>
            <person name="Foster-Nyarko E."/>
            <person name="Jarju S."/>
            <person name="Secka A."/>
            <person name="Antonio M."/>
            <person name="Oren A."/>
            <person name="Chaudhuri R.R."/>
            <person name="La Ragione R."/>
            <person name="Hildebrand F."/>
            <person name="Pallen M.J."/>
        </authorList>
    </citation>
    <scope>NUCLEOTIDE SEQUENCE</scope>
    <source>
        <strain evidence="2">4100</strain>
    </source>
</reference>
<protein>
    <submittedName>
        <fullName evidence="2">Glycosyltransferase</fullName>
        <ecNumber evidence="2">2.4.-.-</ecNumber>
    </submittedName>
</protein>
<comment type="caution">
    <text evidence="2">The sequence shown here is derived from an EMBL/GenBank/DDBJ whole genome shotgun (WGS) entry which is preliminary data.</text>
</comment>
<dbReference type="GO" id="GO:0016757">
    <property type="term" value="F:glycosyltransferase activity"/>
    <property type="evidence" value="ECO:0007669"/>
    <property type="project" value="UniProtKB-KW"/>
</dbReference>
<evidence type="ECO:0000259" key="1">
    <source>
        <dbReference type="Pfam" id="PF00535"/>
    </source>
</evidence>
<evidence type="ECO:0000313" key="2">
    <source>
        <dbReference type="EMBL" id="HJE39936.1"/>
    </source>
</evidence>
<gene>
    <name evidence="2" type="ORF">K8V47_09295</name>
</gene>
<proteinExistence type="predicted"/>
<keyword evidence="2" id="KW-0808">Transferase</keyword>